<sequence length="84" mass="9745">MREELMQPAKAENEVYSILQKLIIGNSPEELEDMIFHVFEHANLQSGDLSSDEKSLRSEFHIASRKILRLLCKHPDLLRKLKDA</sequence>
<accession>A0ABR4UJG2</accession>
<evidence type="ECO:0000313" key="1">
    <source>
        <dbReference type="EMBL" id="KFF24766.1"/>
    </source>
</evidence>
<dbReference type="EMBL" id="JPRI01000007">
    <property type="protein sequence ID" value="KFF24766.1"/>
    <property type="molecule type" value="Genomic_DNA"/>
</dbReference>
<comment type="caution">
    <text evidence="1">The sequence shown here is derived from an EMBL/GenBank/DDBJ whole genome shotgun (WGS) entry which is preliminary data.</text>
</comment>
<dbReference type="Proteomes" id="UP000028719">
    <property type="component" value="Unassembled WGS sequence"/>
</dbReference>
<keyword evidence="2" id="KW-1185">Reference proteome</keyword>
<organism evidence="1 2">
    <name type="scientific">Chryseobacterium vrystaatense</name>
    <dbReference type="NCBI Taxonomy" id="307480"/>
    <lineage>
        <taxon>Bacteria</taxon>
        <taxon>Pseudomonadati</taxon>
        <taxon>Bacteroidota</taxon>
        <taxon>Flavobacteriia</taxon>
        <taxon>Flavobacteriales</taxon>
        <taxon>Weeksellaceae</taxon>
        <taxon>Chryseobacterium group</taxon>
        <taxon>Chryseobacterium</taxon>
    </lineage>
</organism>
<proteinExistence type="predicted"/>
<name>A0ABR4UJG2_9FLAO</name>
<dbReference type="RefSeq" id="WP_034747043.1">
    <property type="nucleotide sequence ID" value="NZ_JPRI01000007.1"/>
</dbReference>
<reference evidence="1 2" key="1">
    <citation type="submission" date="2014-07" db="EMBL/GenBank/DDBJ databases">
        <title>Genome of Chryseobacterium vrystaatense LMG 22846.</title>
        <authorList>
            <person name="Pipes S.E."/>
            <person name="Stropko S.J."/>
            <person name="Newman J.D."/>
        </authorList>
    </citation>
    <scope>NUCLEOTIDE SEQUENCE [LARGE SCALE GENOMIC DNA]</scope>
    <source>
        <strain evidence="1 2">LMG 22846</strain>
    </source>
</reference>
<gene>
    <name evidence="1" type="ORF">IW16_17680</name>
</gene>
<evidence type="ECO:0000313" key="2">
    <source>
        <dbReference type="Proteomes" id="UP000028719"/>
    </source>
</evidence>
<protein>
    <submittedName>
        <fullName evidence="1">Uncharacterized protein</fullName>
    </submittedName>
</protein>